<proteinExistence type="predicted"/>
<evidence type="ECO:0000313" key="4">
    <source>
        <dbReference type="EMBL" id="TFK82415.1"/>
    </source>
</evidence>
<dbReference type="EMBL" id="ML211488">
    <property type="protein sequence ID" value="TFK82415.1"/>
    <property type="molecule type" value="Genomic_DNA"/>
</dbReference>
<dbReference type="AlphaFoldDB" id="A0A5C3NYA7"/>
<feature type="repeat" description="WD" evidence="3">
    <location>
        <begin position="4"/>
        <end position="45"/>
    </location>
</feature>
<dbReference type="InParanoid" id="A0A5C3NYA7"/>
<dbReference type="SUPFAM" id="SSF50978">
    <property type="entry name" value="WD40 repeat-like"/>
    <property type="match status" value="1"/>
</dbReference>
<dbReference type="Pfam" id="PF00400">
    <property type="entry name" value="WD40"/>
    <property type="match status" value="1"/>
</dbReference>
<dbReference type="InterPro" id="IPR051179">
    <property type="entry name" value="WD_repeat_multifunction"/>
</dbReference>
<evidence type="ECO:0000256" key="2">
    <source>
        <dbReference type="ARBA" id="ARBA00022737"/>
    </source>
</evidence>
<organism evidence="4 5">
    <name type="scientific">Polyporus arcularius HHB13444</name>
    <dbReference type="NCBI Taxonomy" id="1314778"/>
    <lineage>
        <taxon>Eukaryota</taxon>
        <taxon>Fungi</taxon>
        <taxon>Dikarya</taxon>
        <taxon>Basidiomycota</taxon>
        <taxon>Agaricomycotina</taxon>
        <taxon>Agaricomycetes</taxon>
        <taxon>Polyporales</taxon>
        <taxon>Polyporaceae</taxon>
        <taxon>Polyporus</taxon>
    </lineage>
</organism>
<dbReference type="Gene3D" id="2.130.10.10">
    <property type="entry name" value="YVTN repeat-like/Quinoprotein amine dehydrogenase"/>
    <property type="match status" value="1"/>
</dbReference>
<dbReference type="InterPro" id="IPR036322">
    <property type="entry name" value="WD40_repeat_dom_sf"/>
</dbReference>
<keyword evidence="2" id="KW-0677">Repeat</keyword>
<evidence type="ECO:0000313" key="5">
    <source>
        <dbReference type="Proteomes" id="UP000308197"/>
    </source>
</evidence>
<reference evidence="4 5" key="1">
    <citation type="journal article" date="2019" name="Nat. Ecol. Evol.">
        <title>Megaphylogeny resolves global patterns of mushroom evolution.</title>
        <authorList>
            <person name="Varga T."/>
            <person name="Krizsan K."/>
            <person name="Foldi C."/>
            <person name="Dima B."/>
            <person name="Sanchez-Garcia M."/>
            <person name="Sanchez-Ramirez S."/>
            <person name="Szollosi G.J."/>
            <person name="Szarkandi J.G."/>
            <person name="Papp V."/>
            <person name="Albert L."/>
            <person name="Andreopoulos W."/>
            <person name="Angelini C."/>
            <person name="Antonin V."/>
            <person name="Barry K.W."/>
            <person name="Bougher N.L."/>
            <person name="Buchanan P."/>
            <person name="Buyck B."/>
            <person name="Bense V."/>
            <person name="Catcheside P."/>
            <person name="Chovatia M."/>
            <person name="Cooper J."/>
            <person name="Damon W."/>
            <person name="Desjardin D."/>
            <person name="Finy P."/>
            <person name="Geml J."/>
            <person name="Haridas S."/>
            <person name="Hughes K."/>
            <person name="Justo A."/>
            <person name="Karasinski D."/>
            <person name="Kautmanova I."/>
            <person name="Kiss B."/>
            <person name="Kocsube S."/>
            <person name="Kotiranta H."/>
            <person name="LaButti K.M."/>
            <person name="Lechner B.E."/>
            <person name="Liimatainen K."/>
            <person name="Lipzen A."/>
            <person name="Lukacs Z."/>
            <person name="Mihaltcheva S."/>
            <person name="Morgado L.N."/>
            <person name="Niskanen T."/>
            <person name="Noordeloos M.E."/>
            <person name="Ohm R.A."/>
            <person name="Ortiz-Santana B."/>
            <person name="Ovrebo C."/>
            <person name="Racz N."/>
            <person name="Riley R."/>
            <person name="Savchenko A."/>
            <person name="Shiryaev A."/>
            <person name="Soop K."/>
            <person name="Spirin V."/>
            <person name="Szebenyi C."/>
            <person name="Tomsovsky M."/>
            <person name="Tulloss R.E."/>
            <person name="Uehling J."/>
            <person name="Grigoriev I.V."/>
            <person name="Vagvolgyi C."/>
            <person name="Papp T."/>
            <person name="Martin F.M."/>
            <person name="Miettinen O."/>
            <person name="Hibbett D.S."/>
            <person name="Nagy L.G."/>
        </authorList>
    </citation>
    <scope>NUCLEOTIDE SEQUENCE [LARGE SCALE GENOMIC DNA]</scope>
    <source>
        <strain evidence="4 5">HHB13444</strain>
    </source>
</reference>
<dbReference type="SMART" id="SM00320">
    <property type="entry name" value="WD40"/>
    <property type="match status" value="4"/>
</dbReference>
<dbReference type="PANTHER" id="PTHR19857:SF8">
    <property type="entry name" value="ANGIO-ASSOCIATED MIGRATORY CELL PROTEIN"/>
    <property type="match status" value="1"/>
</dbReference>
<keyword evidence="1 3" id="KW-0853">WD repeat</keyword>
<evidence type="ECO:0000256" key="3">
    <source>
        <dbReference type="PROSITE-ProRule" id="PRU00221"/>
    </source>
</evidence>
<accession>A0A5C3NYA7</accession>
<dbReference type="PROSITE" id="PS50082">
    <property type="entry name" value="WD_REPEATS_2"/>
    <property type="match status" value="1"/>
</dbReference>
<dbReference type="PANTHER" id="PTHR19857">
    <property type="entry name" value="MITOCHONDRIAL DIVISION PROTEIN 1-RELATED"/>
    <property type="match status" value="1"/>
</dbReference>
<protein>
    <submittedName>
        <fullName evidence="4">WD40 repeat-like protein</fullName>
    </submittedName>
</protein>
<gene>
    <name evidence="4" type="ORF">K466DRAFT_500374</name>
</gene>
<sequence length="294" mass="32165">MCAHEHNPPGVSAIGFSSNGSYLATAGFDGRVCVWQMKDYRLLHEYRSTTPVCSLEWIRNGEDSIVIGYQDGNIATLSLTANILSLHGFHAHDYPVDCLANHGKMIATAAQHEVRVWEWHPLGSSYTFLLELCIGLADPPKSAESLSREVLVVNLHWTSWGGHPSVLLVSYQNHGIFMYESVGWAMIHQLRCGDSIARSSLSPDGSSLALYKLTAGIEVRLILDDSVKYSFPKRRAVSSLVPVLFVHGGHAIAVGSTKGEVEIWDVASATHMQTLVHQGEYLACCTTTNMTPAS</sequence>
<name>A0A5C3NYA7_9APHY</name>
<keyword evidence="5" id="KW-1185">Reference proteome</keyword>
<dbReference type="InterPro" id="IPR001680">
    <property type="entry name" value="WD40_rpt"/>
</dbReference>
<evidence type="ECO:0000256" key="1">
    <source>
        <dbReference type="ARBA" id="ARBA00022574"/>
    </source>
</evidence>
<dbReference type="STRING" id="1314778.A0A5C3NYA7"/>
<dbReference type="Proteomes" id="UP000308197">
    <property type="component" value="Unassembled WGS sequence"/>
</dbReference>
<dbReference type="InterPro" id="IPR015943">
    <property type="entry name" value="WD40/YVTN_repeat-like_dom_sf"/>
</dbReference>